<dbReference type="SUPFAM" id="SSF74853">
    <property type="entry name" value="Lamin A/C globular tail domain"/>
    <property type="match status" value="1"/>
</dbReference>
<evidence type="ECO:0000313" key="13">
    <source>
        <dbReference type="EMBL" id="ACE03706.1"/>
    </source>
</evidence>
<comment type="cofactor">
    <cofactor evidence="1">
        <name>Mn(2+)</name>
        <dbReference type="ChEBI" id="CHEBI:29035"/>
    </cofactor>
</comment>
<dbReference type="PANTHER" id="PTHR12439">
    <property type="entry name" value="PLACENTAL PROTEIN 11-RELATED"/>
    <property type="match status" value="1"/>
</dbReference>
<evidence type="ECO:0000259" key="11">
    <source>
        <dbReference type="PROSITE" id="PS51841"/>
    </source>
</evidence>
<comment type="similarity">
    <text evidence="2">Belongs to the ENDOU family.</text>
</comment>
<dbReference type="GO" id="GO:0003723">
    <property type="term" value="F:RNA binding"/>
    <property type="evidence" value="ECO:0007669"/>
    <property type="project" value="UniProtKB-KW"/>
</dbReference>
<feature type="domain" description="EndoU" evidence="12">
    <location>
        <begin position="1"/>
        <end position="325"/>
    </location>
</feature>
<dbReference type="PROSITE" id="PS51841">
    <property type="entry name" value="LTD"/>
    <property type="match status" value="1"/>
</dbReference>
<evidence type="ECO:0000256" key="4">
    <source>
        <dbReference type="ARBA" id="ARBA00022722"/>
    </source>
</evidence>
<dbReference type="InterPro" id="IPR039787">
    <property type="entry name" value="ENDOU"/>
</dbReference>
<dbReference type="PROSITE" id="PS51959">
    <property type="entry name" value="ENDOU"/>
    <property type="match status" value="1"/>
</dbReference>
<keyword evidence="6" id="KW-0255">Endonuclease</keyword>
<name>B3ENS9_CHLPB</name>
<dbReference type="eggNOG" id="COG5634">
    <property type="taxonomic scope" value="Bacteria"/>
</dbReference>
<dbReference type="InterPro" id="IPR001322">
    <property type="entry name" value="Lamin_tail_dom"/>
</dbReference>
<dbReference type="GO" id="GO:0016829">
    <property type="term" value="F:lyase activity"/>
    <property type="evidence" value="ECO:0007669"/>
    <property type="project" value="UniProtKB-KW"/>
</dbReference>
<feature type="domain" description="LTD" evidence="11">
    <location>
        <begin position="336"/>
        <end position="437"/>
    </location>
</feature>
<dbReference type="KEGG" id="cpb:Cphamn1_0754"/>
<evidence type="ECO:0000256" key="10">
    <source>
        <dbReference type="ARBA" id="ARBA00023239"/>
    </source>
</evidence>
<dbReference type="SUPFAM" id="SSF142877">
    <property type="entry name" value="EndoU-like"/>
    <property type="match status" value="1"/>
</dbReference>
<dbReference type="PANTHER" id="PTHR12439:SF11">
    <property type="entry name" value="URIDYLATE-SPECIFIC ENDORIBONUCLEASE"/>
    <property type="match status" value="1"/>
</dbReference>
<accession>B3ENS9</accession>
<dbReference type="OrthoDB" id="1489355at2"/>
<keyword evidence="10" id="KW-0456">Lyase</keyword>
<dbReference type="AlphaFoldDB" id="B3ENS9"/>
<keyword evidence="7" id="KW-0378">Hydrolase</keyword>
<organism evidence="13">
    <name type="scientific">Chlorobium phaeobacteroides (strain BS1)</name>
    <dbReference type="NCBI Taxonomy" id="331678"/>
    <lineage>
        <taxon>Bacteria</taxon>
        <taxon>Pseudomonadati</taxon>
        <taxon>Chlorobiota</taxon>
        <taxon>Chlorobiia</taxon>
        <taxon>Chlorobiales</taxon>
        <taxon>Chlorobiaceae</taxon>
        <taxon>Chlorobium/Pelodictyon group</taxon>
        <taxon>Chlorobium</taxon>
    </lineage>
</organism>
<protein>
    <submittedName>
        <fullName evidence="13">Uncharacterized protein</fullName>
    </submittedName>
</protein>
<dbReference type="CDD" id="cd21159">
    <property type="entry name" value="XendoU"/>
    <property type="match status" value="1"/>
</dbReference>
<keyword evidence="4" id="KW-0540">Nuclease</keyword>
<dbReference type="GO" id="GO:0046872">
    <property type="term" value="F:metal ion binding"/>
    <property type="evidence" value="ECO:0007669"/>
    <property type="project" value="UniProtKB-KW"/>
</dbReference>
<evidence type="ECO:0000256" key="6">
    <source>
        <dbReference type="ARBA" id="ARBA00022759"/>
    </source>
</evidence>
<proteinExistence type="inferred from homology"/>
<evidence type="ECO:0000256" key="5">
    <source>
        <dbReference type="ARBA" id="ARBA00022723"/>
    </source>
</evidence>
<dbReference type="GO" id="GO:0016787">
    <property type="term" value="F:hydrolase activity"/>
    <property type="evidence" value="ECO:0007669"/>
    <property type="project" value="UniProtKB-KW"/>
</dbReference>
<dbReference type="InterPro" id="IPR036415">
    <property type="entry name" value="Lamin_tail_dom_sf"/>
</dbReference>
<dbReference type="InterPro" id="IPR018998">
    <property type="entry name" value="EndoU_C"/>
</dbReference>
<keyword evidence="9" id="KW-0464">Manganese</keyword>
<evidence type="ECO:0000256" key="1">
    <source>
        <dbReference type="ARBA" id="ARBA00001936"/>
    </source>
</evidence>
<evidence type="ECO:0000259" key="12">
    <source>
        <dbReference type="PROSITE" id="PS51959"/>
    </source>
</evidence>
<dbReference type="STRING" id="331678.Cphamn1_0754"/>
<keyword evidence="8" id="KW-0694">RNA-binding</keyword>
<dbReference type="Pfam" id="PF09412">
    <property type="entry name" value="XendoU"/>
    <property type="match status" value="1"/>
</dbReference>
<evidence type="ECO:0000256" key="7">
    <source>
        <dbReference type="ARBA" id="ARBA00022801"/>
    </source>
</evidence>
<dbReference type="EMBL" id="CP001101">
    <property type="protein sequence ID" value="ACE03706.1"/>
    <property type="molecule type" value="Genomic_DNA"/>
</dbReference>
<evidence type="ECO:0000256" key="8">
    <source>
        <dbReference type="ARBA" id="ARBA00022884"/>
    </source>
</evidence>
<dbReference type="Pfam" id="PF00932">
    <property type="entry name" value="LTD"/>
    <property type="match status" value="1"/>
</dbReference>
<keyword evidence="5" id="KW-0479">Metal-binding</keyword>
<dbReference type="HOGENOM" id="CLU_034448_0_0_10"/>
<evidence type="ECO:0000256" key="3">
    <source>
        <dbReference type="ARBA" id="ARBA00011245"/>
    </source>
</evidence>
<dbReference type="InterPro" id="IPR037227">
    <property type="entry name" value="EndoU-like"/>
</dbReference>
<dbReference type="GO" id="GO:0004521">
    <property type="term" value="F:RNA endonuclease activity"/>
    <property type="evidence" value="ECO:0007669"/>
    <property type="project" value="InterPro"/>
</dbReference>
<reference evidence="13" key="1">
    <citation type="submission" date="2008-06" db="EMBL/GenBank/DDBJ databases">
        <title>Complete sequence of Chlorobium phaeobacteroides BS1.</title>
        <authorList>
            <consortium name="US DOE Joint Genome Institute"/>
            <person name="Lucas S."/>
            <person name="Copeland A."/>
            <person name="Lapidus A."/>
            <person name="Glavina del Rio T."/>
            <person name="Dalin E."/>
            <person name="Tice H."/>
            <person name="Bruce D."/>
            <person name="Goodwin L."/>
            <person name="Pitluck S."/>
            <person name="Schmutz J."/>
            <person name="Larimer F."/>
            <person name="Land M."/>
            <person name="Hauser L."/>
            <person name="Kyrpides N."/>
            <person name="Ovchinnikova G."/>
            <person name="Li T."/>
            <person name="Liu Z."/>
            <person name="Zhao F."/>
            <person name="Overmann J."/>
            <person name="Bryant D.A."/>
            <person name="Richardson P."/>
        </authorList>
    </citation>
    <scope>NUCLEOTIDE SEQUENCE [LARGE SCALE GENOMIC DNA]</scope>
    <source>
        <strain evidence="13">BS1</strain>
    </source>
</reference>
<evidence type="ECO:0000256" key="2">
    <source>
        <dbReference type="ARBA" id="ARBA00010168"/>
    </source>
</evidence>
<sequence length="447" mass="50215">MPRNIYQELWDLDIQPDNNGCTVTARGLDGQWLNLDADIKLDEQNELSSTSSDDAPNPLIADFNAEKLQGKTYLALKALMNNYVFNARQSEDHLGDNTVEDREIEVFLDEIQNTPVMQLAFGYINDDLGANVSLSEFRTVVKKLWFDVYTNYYQNNPVPFCSGFEHIVVGESKGNPDAKGIGGYHSWTKYLFDQQSGRVDFNGFNYDNKFNKLSPKGASVPHVATVSLTYEPLDMDGQPMGRKRKNLGGFFVGPSPECQIAMPVVAYYESLNNRFFVGSGTTQREKTEKEVEIHDAVYRLVLYMETCEDQTRGDRLRSFYPKFVKLKSGAIIEPIEGDTQGIIAITSMLANPAGPEEGNEWVEIENRTDEIINLDGFQMVDHNNRPEPLSMNIEPRQRLRVMVSRSTPDSMQLTNSGGTIRIVDASGGLVTKVTYPKSGNGEVLFFT</sequence>
<comment type="subunit">
    <text evidence="3">Monomer.</text>
</comment>
<gene>
    <name evidence="13" type="ordered locus">Cphamn1_0754</name>
</gene>
<evidence type="ECO:0000256" key="9">
    <source>
        <dbReference type="ARBA" id="ARBA00023211"/>
    </source>
</evidence>